<keyword evidence="10" id="KW-1185">Reference proteome</keyword>
<comment type="function">
    <text evidence="7">Component of the EKC/KEOPS complex that is required for the formation of a threonylcarbamoyl group on adenosine at position 37 (t(6)A37) in tRNAs that read codons beginning with adenine. The complex is probably involved in the transfer of the threonylcarbamoyl moiety of threonylcarbamoyl-AMP (TC-AMP) to the N6 group of A37. CGI121 acts as an allosteric effector that regulates the t(6)A activity of the complex. The EKC/KEOPS complex also promotes both telomere uncapping and telomere elongation. The complex is required for efficient recruitment of transcriptional coactivators. CGI121 is not required for tRNA modification.</text>
</comment>
<evidence type="ECO:0000256" key="7">
    <source>
        <dbReference type="ARBA" id="ARBA00025043"/>
    </source>
</evidence>
<dbReference type="PANTHER" id="PTHR15840:SF10">
    <property type="entry name" value="EKC_KEOPS COMPLEX SUBUNIT TPRKB"/>
    <property type="match status" value="1"/>
</dbReference>
<evidence type="ECO:0000256" key="5">
    <source>
        <dbReference type="ARBA" id="ARBA00022694"/>
    </source>
</evidence>
<evidence type="ECO:0000256" key="8">
    <source>
        <dbReference type="RuleBase" id="RU004398"/>
    </source>
</evidence>
<proteinExistence type="inferred from homology"/>
<dbReference type="GO" id="GO:0002949">
    <property type="term" value="P:tRNA threonylcarbamoyladenosine modification"/>
    <property type="evidence" value="ECO:0007669"/>
    <property type="project" value="TreeGrafter"/>
</dbReference>
<dbReference type="GO" id="GO:0000408">
    <property type="term" value="C:EKC/KEOPS complex"/>
    <property type="evidence" value="ECO:0007669"/>
    <property type="project" value="TreeGrafter"/>
</dbReference>
<protein>
    <recommendedName>
        <fullName evidence="4">EKC/KEOPS complex subunit CGI121</fullName>
    </recommendedName>
    <alternativeName>
        <fullName evidence="3">EKC/KEOPS complex subunit cgi121</fullName>
    </alternativeName>
</protein>
<accession>A0A0J9XAH0</accession>
<reference evidence="9" key="1">
    <citation type="submission" date="2014-03" db="EMBL/GenBank/DDBJ databases">
        <authorList>
            <person name="Casaregola S."/>
        </authorList>
    </citation>
    <scope>NUCLEOTIDE SEQUENCE [LARGE SCALE GENOMIC DNA]</scope>
    <source>
        <strain evidence="9">CLIB 918</strain>
    </source>
</reference>
<dbReference type="Gene3D" id="3.30.2380.10">
    <property type="entry name" value="CGI121/TPRKB"/>
    <property type="match status" value="1"/>
</dbReference>
<dbReference type="STRING" id="1173061.A0A0J9XAH0"/>
<evidence type="ECO:0000313" key="9">
    <source>
        <dbReference type="EMBL" id="CDO54262.1"/>
    </source>
</evidence>
<sequence>MSTSKHIITTLPQFPDRRVLIALFENVQNAAEIKQRVLQPASDADVLNYAFISATTVYSIEHILAAVYRAFIDSSDGQARTKNVHSDIIFSLSPNNNIMDGLRRFGIADDSHTLLVVRVLTPEDDTTTIEAELAAVVRGDETEVSDAAITRACVPEVLRKNYKLSATFDLADRRATNTALVGALSLRGL</sequence>
<name>A0A0J9XAH0_GEOCN</name>
<evidence type="ECO:0000256" key="3">
    <source>
        <dbReference type="ARBA" id="ARBA00015316"/>
    </source>
</evidence>
<dbReference type="SUPFAM" id="SSF143870">
    <property type="entry name" value="PF0523-like"/>
    <property type="match status" value="1"/>
</dbReference>
<comment type="similarity">
    <text evidence="2 8">Belongs to the CGI121/TPRKB family.</text>
</comment>
<dbReference type="PANTHER" id="PTHR15840">
    <property type="entry name" value="CGI-121 FAMILY MEMBER"/>
    <property type="match status" value="1"/>
</dbReference>
<evidence type="ECO:0000313" key="10">
    <source>
        <dbReference type="Proteomes" id="UP000242525"/>
    </source>
</evidence>
<evidence type="ECO:0000256" key="1">
    <source>
        <dbReference type="ARBA" id="ARBA00004123"/>
    </source>
</evidence>
<evidence type="ECO:0000256" key="4">
    <source>
        <dbReference type="ARBA" id="ARBA00016009"/>
    </source>
</evidence>
<comment type="subcellular location">
    <subcellularLocation>
        <location evidence="1">Nucleus</location>
    </subcellularLocation>
</comment>
<evidence type="ECO:0000256" key="2">
    <source>
        <dbReference type="ARBA" id="ARBA00005546"/>
    </source>
</evidence>
<organism evidence="9 10">
    <name type="scientific">Geotrichum candidum</name>
    <name type="common">Oospora lactis</name>
    <name type="synonym">Dipodascus geotrichum</name>
    <dbReference type="NCBI Taxonomy" id="1173061"/>
    <lineage>
        <taxon>Eukaryota</taxon>
        <taxon>Fungi</taxon>
        <taxon>Dikarya</taxon>
        <taxon>Ascomycota</taxon>
        <taxon>Saccharomycotina</taxon>
        <taxon>Dipodascomycetes</taxon>
        <taxon>Dipodascales</taxon>
        <taxon>Dipodascaceae</taxon>
        <taxon>Geotrichum</taxon>
    </lineage>
</organism>
<gene>
    <name evidence="9" type="ORF">BN980_GECA07s01880g</name>
</gene>
<keyword evidence="6 8" id="KW-0539">Nucleus</keyword>
<dbReference type="Pfam" id="PF08617">
    <property type="entry name" value="CGI-121"/>
    <property type="match status" value="1"/>
</dbReference>
<dbReference type="AlphaFoldDB" id="A0A0J9XAH0"/>
<evidence type="ECO:0000256" key="6">
    <source>
        <dbReference type="ARBA" id="ARBA00023242"/>
    </source>
</evidence>
<dbReference type="GO" id="GO:0005634">
    <property type="term" value="C:nucleus"/>
    <property type="evidence" value="ECO:0007669"/>
    <property type="project" value="UniProtKB-SubCell"/>
</dbReference>
<dbReference type="InterPro" id="IPR013926">
    <property type="entry name" value="CGI121/TPRKB"/>
</dbReference>
<comment type="caution">
    <text evidence="9">The sequence shown here is derived from an EMBL/GenBank/DDBJ whole genome shotgun (WGS) entry which is preliminary data.</text>
</comment>
<dbReference type="OrthoDB" id="329139at2759"/>
<dbReference type="GO" id="GO:0005829">
    <property type="term" value="C:cytosol"/>
    <property type="evidence" value="ECO:0007669"/>
    <property type="project" value="TreeGrafter"/>
</dbReference>
<dbReference type="Proteomes" id="UP000242525">
    <property type="component" value="Unassembled WGS sequence"/>
</dbReference>
<keyword evidence="5" id="KW-0819">tRNA processing</keyword>
<dbReference type="InterPro" id="IPR036504">
    <property type="entry name" value="CGI121/TPRKB_sf"/>
</dbReference>
<dbReference type="EMBL" id="CCBN010000007">
    <property type="protein sequence ID" value="CDO54262.1"/>
    <property type="molecule type" value="Genomic_DNA"/>
</dbReference>